<dbReference type="InterPro" id="IPR001034">
    <property type="entry name" value="DeoR_HTH"/>
</dbReference>
<dbReference type="PRINTS" id="PR00037">
    <property type="entry name" value="HTHLACR"/>
</dbReference>
<dbReference type="GO" id="GO:0003700">
    <property type="term" value="F:DNA-binding transcription factor activity"/>
    <property type="evidence" value="ECO:0007669"/>
    <property type="project" value="InterPro"/>
</dbReference>
<gene>
    <name evidence="6" type="ORF">DFR34_1088</name>
</gene>
<keyword evidence="3" id="KW-0238">DNA-binding</keyword>
<evidence type="ECO:0000256" key="1">
    <source>
        <dbReference type="ARBA" id="ARBA00022491"/>
    </source>
</evidence>
<evidence type="ECO:0000256" key="4">
    <source>
        <dbReference type="ARBA" id="ARBA00023163"/>
    </source>
</evidence>
<sequence>MNRLPRHEQILKLIRANGFMPIEELARRLDVTPQTIRRDINQLSEENLLRRFHGGAALGPSVENEEYSVRKVKHQAEKARIGELVASHIPDDASLFMNIGTTIEAVARALCNTHKHLRIVTNCINVATVLTRRQDFEIIITGGVVRHKDGGITGVATLDMIEQFRVDYAIVGASGVDLDGSLMDYDYREVRAAQAMMKNARQRYLAVDSSKFGRNAMMKLCHISEVNDVFTDDDPPAELAPILADKNVRLHVARAGEPILPEE</sequence>
<keyword evidence="2" id="KW-0805">Transcription regulation</keyword>
<keyword evidence="4" id="KW-0804">Transcription</keyword>
<evidence type="ECO:0000256" key="3">
    <source>
        <dbReference type="ARBA" id="ARBA00023125"/>
    </source>
</evidence>
<dbReference type="RefSeq" id="WP_110390577.1">
    <property type="nucleotide sequence ID" value="NZ_CALCOA010000201.1"/>
</dbReference>
<keyword evidence="1" id="KW-0678">Repressor</keyword>
<dbReference type="Pfam" id="PF08220">
    <property type="entry name" value="HTH_DeoR"/>
    <property type="match status" value="1"/>
</dbReference>
<dbReference type="SMART" id="SM01134">
    <property type="entry name" value="DeoRC"/>
    <property type="match status" value="1"/>
</dbReference>
<evidence type="ECO:0000313" key="7">
    <source>
        <dbReference type="Proteomes" id="UP000247555"/>
    </source>
</evidence>
<dbReference type="PANTHER" id="PTHR30363">
    <property type="entry name" value="HTH-TYPE TRANSCRIPTIONAL REGULATOR SRLR-RELATED"/>
    <property type="match status" value="1"/>
</dbReference>
<dbReference type="AlphaFoldDB" id="A0A318KQR0"/>
<dbReference type="Gene3D" id="3.30.750.70">
    <property type="entry name" value="4-hydroxybutyrate coenzyme like domains"/>
    <property type="match status" value="1"/>
</dbReference>
<dbReference type="SUPFAM" id="SSF46785">
    <property type="entry name" value="Winged helix' DNA-binding domain"/>
    <property type="match status" value="1"/>
</dbReference>
<dbReference type="PANTHER" id="PTHR30363:SF4">
    <property type="entry name" value="GLYCEROL-3-PHOSPHATE REGULON REPRESSOR"/>
    <property type="match status" value="1"/>
</dbReference>
<dbReference type="GO" id="GO:0003677">
    <property type="term" value="F:DNA binding"/>
    <property type="evidence" value="ECO:0007669"/>
    <property type="project" value="UniProtKB-KW"/>
</dbReference>
<dbReference type="PROSITE" id="PS00894">
    <property type="entry name" value="HTH_DEOR_1"/>
    <property type="match status" value="1"/>
</dbReference>
<name>A0A318KQR0_9NEIS</name>
<proteinExistence type="predicted"/>
<dbReference type="Gene3D" id="1.10.10.10">
    <property type="entry name" value="Winged helix-like DNA-binding domain superfamily/Winged helix DNA-binding domain"/>
    <property type="match status" value="1"/>
</dbReference>
<reference evidence="6 7" key="1">
    <citation type="submission" date="2018-05" db="EMBL/GenBank/DDBJ databases">
        <title>Genomic Encyclopedia of Type Strains, Phase IV (KMG-IV): sequencing the most valuable type-strain genomes for metagenomic binning, comparative biology and taxonomic classification.</title>
        <authorList>
            <person name="Goeker M."/>
        </authorList>
    </citation>
    <scope>NUCLEOTIDE SEQUENCE [LARGE SCALE GENOMIC DNA]</scope>
    <source>
        <strain evidence="6 7">DSM 29661</strain>
    </source>
</reference>
<dbReference type="InterPro" id="IPR036388">
    <property type="entry name" value="WH-like_DNA-bd_sf"/>
</dbReference>
<dbReference type="EMBL" id="QJKI01000008">
    <property type="protein sequence ID" value="PXX79118.1"/>
    <property type="molecule type" value="Genomic_DNA"/>
</dbReference>
<dbReference type="InterPro" id="IPR014036">
    <property type="entry name" value="DeoR-like_C"/>
</dbReference>
<dbReference type="OrthoDB" id="9814815at2"/>
<evidence type="ECO:0000259" key="5">
    <source>
        <dbReference type="PROSITE" id="PS51000"/>
    </source>
</evidence>
<organism evidence="6 7">
    <name type="scientific">Rivihabitans pingtungensis</name>
    <dbReference type="NCBI Taxonomy" id="1054498"/>
    <lineage>
        <taxon>Bacteria</taxon>
        <taxon>Pseudomonadati</taxon>
        <taxon>Pseudomonadota</taxon>
        <taxon>Betaproteobacteria</taxon>
        <taxon>Neisseriales</taxon>
        <taxon>Aquaspirillaceae</taxon>
        <taxon>Rivihabitans</taxon>
    </lineage>
</organism>
<dbReference type="InterPro" id="IPR018356">
    <property type="entry name" value="Tscrpt_reg_HTH_DeoR_CS"/>
</dbReference>
<dbReference type="SUPFAM" id="SSF100950">
    <property type="entry name" value="NagB/RpiA/CoA transferase-like"/>
    <property type="match status" value="1"/>
</dbReference>
<evidence type="ECO:0000313" key="6">
    <source>
        <dbReference type="EMBL" id="PXX79118.1"/>
    </source>
</evidence>
<feature type="domain" description="HTH deoR-type" evidence="5">
    <location>
        <begin position="3"/>
        <end position="58"/>
    </location>
</feature>
<dbReference type="PROSITE" id="PS51000">
    <property type="entry name" value="HTH_DEOR_2"/>
    <property type="match status" value="1"/>
</dbReference>
<accession>A0A318KQR0</accession>
<keyword evidence="7" id="KW-1185">Reference proteome</keyword>
<comment type="caution">
    <text evidence="6">The sequence shown here is derived from an EMBL/GenBank/DDBJ whole genome shotgun (WGS) entry which is preliminary data.</text>
</comment>
<dbReference type="InterPro" id="IPR037171">
    <property type="entry name" value="NagB/RpiA_transferase-like"/>
</dbReference>
<dbReference type="Proteomes" id="UP000247555">
    <property type="component" value="Unassembled WGS sequence"/>
</dbReference>
<protein>
    <submittedName>
        <fullName evidence="6">DeoR family transcriptional regulator</fullName>
    </submittedName>
</protein>
<dbReference type="InterPro" id="IPR050313">
    <property type="entry name" value="Carb_Metab_HTH_regulators"/>
</dbReference>
<dbReference type="Pfam" id="PF00455">
    <property type="entry name" value="DeoRC"/>
    <property type="match status" value="1"/>
</dbReference>
<dbReference type="InterPro" id="IPR036390">
    <property type="entry name" value="WH_DNA-bd_sf"/>
</dbReference>
<evidence type="ECO:0000256" key="2">
    <source>
        <dbReference type="ARBA" id="ARBA00023015"/>
    </source>
</evidence>
<dbReference type="SMART" id="SM00420">
    <property type="entry name" value="HTH_DEOR"/>
    <property type="match status" value="1"/>
</dbReference>